<dbReference type="EMBL" id="MVIL01000711">
    <property type="protein sequence ID" value="ORB76530.1"/>
    <property type="molecule type" value="Genomic_DNA"/>
</dbReference>
<reference evidence="1 2" key="1">
    <citation type="submission" date="2017-02" db="EMBL/GenBank/DDBJ databases">
        <title>The new phylogeny of genus Mycobacterium.</title>
        <authorList>
            <person name="Tortoli E."/>
            <person name="Trovato A."/>
            <person name="Cirillo D.M."/>
        </authorList>
    </citation>
    <scope>NUCLEOTIDE SEQUENCE [LARGE SCALE GENOMIC DNA]</scope>
    <source>
        <strain evidence="1 2">CCUG 56329</strain>
    </source>
</reference>
<proteinExistence type="predicted"/>
<feature type="non-terminal residue" evidence="1">
    <location>
        <position position="1"/>
    </location>
</feature>
<dbReference type="SUPFAM" id="SSF52540">
    <property type="entry name" value="P-loop containing nucleoside triphosphate hydrolases"/>
    <property type="match status" value="1"/>
</dbReference>
<keyword evidence="2" id="KW-1185">Reference proteome</keyword>
<dbReference type="Gene3D" id="3.40.50.300">
    <property type="entry name" value="P-loop containing nucleotide triphosphate hydrolases"/>
    <property type="match status" value="1"/>
</dbReference>
<evidence type="ECO:0000313" key="2">
    <source>
        <dbReference type="Proteomes" id="UP000192847"/>
    </source>
</evidence>
<name>A0ABX3TCK7_9MYCO</name>
<keyword evidence="1" id="KW-0132">Cell division</keyword>
<feature type="non-terminal residue" evidence="1">
    <location>
        <position position="168"/>
    </location>
</feature>
<evidence type="ECO:0000313" key="1">
    <source>
        <dbReference type="EMBL" id="ORB76530.1"/>
    </source>
</evidence>
<keyword evidence="1" id="KW-0131">Cell cycle</keyword>
<comment type="caution">
    <text evidence="1">The sequence shown here is derived from an EMBL/GenBank/DDBJ whole genome shotgun (WGS) entry which is preliminary data.</text>
</comment>
<dbReference type="GO" id="GO:0051301">
    <property type="term" value="P:cell division"/>
    <property type="evidence" value="ECO:0007669"/>
    <property type="project" value="UniProtKB-KW"/>
</dbReference>
<dbReference type="Proteomes" id="UP000192847">
    <property type="component" value="Unassembled WGS sequence"/>
</dbReference>
<organism evidence="1 2">
    <name type="scientific">Mycobacterium timonense</name>
    <dbReference type="NCBI Taxonomy" id="701043"/>
    <lineage>
        <taxon>Bacteria</taxon>
        <taxon>Bacillati</taxon>
        <taxon>Actinomycetota</taxon>
        <taxon>Actinomycetes</taxon>
        <taxon>Mycobacteriales</taxon>
        <taxon>Mycobacteriaceae</taxon>
        <taxon>Mycobacterium</taxon>
        <taxon>Mycobacterium avium complex (MAC)</taxon>
    </lineage>
</organism>
<accession>A0ABX3TCK7</accession>
<gene>
    <name evidence="1" type="ORF">BST46_29580</name>
</gene>
<sequence>RPACPEATAVKIGRRENGSAWILRVAGLHTLTVGCSGAGKGSIFWGIAGGLGPAIRSGTVRLFAVDLKYGIEVSVGSALFSKIATTEVEAASLLNKLEELLDCRGRRMAGQARSHTPSTAEPLVVLLIDELAGLTAYMTDVALKKQVAASLSRILTKGSAVGLVATAF</sequence>
<protein>
    <submittedName>
        <fullName evidence="1">Cell division protein FtsK</fullName>
    </submittedName>
</protein>
<dbReference type="InterPro" id="IPR027417">
    <property type="entry name" value="P-loop_NTPase"/>
</dbReference>